<keyword evidence="2" id="KW-1185">Reference proteome</keyword>
<dbReference type="EMBL" id="CAMKVN010000170">
    <property type="protein sequence ID" value="CAI2164664.1"/>
    <property type="molecule type" value="Genomic_DNA"/>
</dbReference>
<dbReference type="OrthoDB" id="2499658at2759"/>
<accession>A0A9W4SCV1</accession>
<proteinExistence type="predicted"/>
<evidence type="ECO:0000313" key="2">
    <source>
        <dbReference type="Proteomes" id="UP001153678"/>
    </source>
</evidence>
<organism evidence="1 2">
    <name type="scientific">Funneliformis geosporum</name>
    <dbReference type="NCBI Taxonomy" id="1117311"/>
    <lineage>
        <taxon>Eukaryota</taxon>
        <taxon>Fungi</taxon>
        <taxon>Fungi incertae sedis</taxon>
        <taxon>Mucoromycota</taxon>
        <taxon>Glomeromycotina</taxon>
        <taxon>Glomeromycetes</taxon>
        <taxon>Glomerales</taxon>
        <taxon>Glomeraceae</taxon>
        <taxon>Funneliformis</taxon>
    </lineage>
</organism>
<dbReference type="AlphaFoldDB" id="A0A9W4SCV1"/>
<protein>
    <submittedName>
        <fullName evidence="1">4823_t:CDS:1</fullName>
    </submittedName>
</protein>
<comment type="caution">
    <text evidence="1">The sequence shown here is derived from an EMBL/GenBank/DDBJ whole genome shotgun (WGS) entry which is preliminary data.</text>
</comment>
<reference evidence="1" key="1">
    <citation type="submission" date="2022-08" db="EMBL/GenBank/DDBJ databases">
        <authorList>
            <person name="Kallberg Y."/>
            <person name="Tangrot J."/>
            <person name="Rosling A."/>
        </authorList>
    </citation>
    <scope>NUCLEOTIDE SEQUENCE</scope>
    <source>
        <strain evidence="1">Wild A</strain>
    </source>
</reference>
<feature type="non-terminal residue" evidence="1">
    <location>
        <position position="41"/>
    </location>
</feature>
<name>A0A9W4SCV1_9GLOM</name>
<sequence length="41" mass="4760">MVKANSKPVLVVESMYEMLCRIHAKMNLHAGQKQLWLSMNE</sequence>
<evidence type="ECO:0000313" key="1">
    <source>
        <dbReference type="EMBL" id="CAI2164664.1"/>
    </source>
</evidence>
<gene>
    <name evidence="1" type="ORF">FWILDA_LOCUS1680</name>
</gene>
<dbReference type="Proteomes" id="UP001153678">
    <property type="component" value="Unassembled WGS sequence"/>
</dbReference>